<feature type="transmembrane region" description="Helical" evidence="5">
    <location>
        <begin position="68"/>
        <end position="87"/>
    </location>
</feature>
<proteinExistence type="predicted"/>
<comment type="subcellular location">
    <subcellularLocation>
        <location evidence="1">Membrane</location>
        <topology evidence="1">Multi-pass membrane protein</topology>
    </subcellularLocation>
</comment>
<evidence type="ECO:0000313" key="7">
    <source>
        <dbReference type="Proteomes" id="UP000037432"/>
    </source>
</evidence>
<sequence>MNVFLWILQGVLAALFVAAGVTKSIQPREKLISQLPWVSDVSTPVVRLIGVAELAGALGLILPGAFDIATVLTPLAATGLAVIMVLAMGLHARRKEPQAIGFSAILLIVAAVIMWGRFGPHSF</sequence>
<evidence type="ECO:0000256" key="5">
    <source>
        <dbReference type="SAM" id="Phobius"/>
    </source>
</evidence>
<evidence type="ECO:0000256" key="3">
    <source>
        <dbReference type="ARBA" id="ARBA00022989"/>
    </source>
</evidence>
<feature type="transmembrane region" description="Helical" evidence="5">
    <location>
        <begin position="45"/>
        <end position="62"/>
    </location>
</feature>
<evidence type="ECO:0000256" key="2">
    <source>
        <dbReference type="ARBA" id="ARBA00022692"/>
    </source>
</evidence>
<feature type="transmembrane region" description="Helical" evidence="5">
    <location>
        <begin position="99"/>
        <end position="118"/>
    </location>
</feature>
<organism evidence="6 7">
    <name type="scientific">Streptomyces viridochromogenes</name>
    <dbReference type="NCBI Taxonomy" id="1938"/>
    <lineage>
        <taxon>Bacteria</taxon>
        <taxon>Bacillati</taxon>
        <taxon>Actinomycetota</taxon>
        <taxon>Actinomycetes</taxon>
        <taxon>Kitasatosporales</taxon>
        <taxon>Streptomycetaceae</taxon>
        <taxon>Streptomyces</taxon>
    </lineage>
</organism>
<dbReference type="Proteomes" id="UP000037432">
    <property type="component" value="Unassembled WGS sequence"/>
</dbReference>
<dbReference type="Pfam" id="PF13564">
    <property type="entry name" value="DoxX_2"/>
    <property type="match status" value="1"/>
</dbReference>
<dbReference type="GO" id="GO:0016020">
    <property type="term" value="C:membrane"/>
    <property type="evidence" value="ECO:0007669"/>
    <property type="project" value="UniProtKB-SubCell"/>
</dbReference>
<keyword evidence="4 5" id="KW-0472">Membrane</keyword>
<protein>
    <submittedName>
        <fullName evidence="6">DoxX family protein</fullName>
    </submittedName>
</protein>
<dbReference type="AlphaFoldDB" id="A0A0J8BN76"/>
<reference evidence="6 7" key="1">
    <citation type="submission" date="2015-06" db="EMBL/GenBank/DDBJ databases">
        <authorList>
            <person name="Ju K.-S."/>
            <person name="Doroghazi J.R."/>
            <person name="Metcalf W.W."/>
        </authorList>
    </citation>
    <scope>NUCLEOTIDE SEQUENCE [LARGE SCALE GENOMIC DNA]</scope>
    <source>
        <strain evidence="6 7">NRRL 3414</strain>
    </source>
</reference>
<feature type="transmembrane region" description="Helical" evidence="5">
    <location>
        <begin position="6"/>
        <end position="25"/>
    </location>
</feature>
<evidence type="ECO:0000313" key="6">
    <source>
        <dbReference type="EMBL" id="KMS67025.1"/>
    </source>
</evidence>
<dbReference type="OrthoDB" id="3790625at2"/>
<dbReference type="EMBL" id="LFNT01000122">
    <property type="protein sequence ID" value="KMS67025.1"/>
    <property type="molecule type" value="Genomic_DNA"/>
</dbReference>
<evidence type="ECO:0000256" key="4">
    <source>
        <dbReference type="ARBA" id="ARBA00023136"/>
    </source>
</evidence>
<dbReference type="RefSeq" id="WP_048587199.1">
    <property type="nucleotide sequence ID" value="NZ_LFNT01000122.1"/>
</dbReference>
<keyword evidence="2 5" id="KW-0812">Transmembrane</keyword>
<keyword evidence="3 5" id="KW-1133">Transmembrane helix</keyword>
<accession>A0A0J8BN76</accession>
<evidence type="ECO:0000256" key="1">
    <source>
        <dbReference type="ARBA" id="ARBA00004141"/>
    </source>
</evidence>
<comment type="caution">
    <text evidence="6">The sequence shown here is derived from an EMBL/GenBank/DDBJ whole genome shotgun (WGS) entry which is preliminary data.</text>
</comment>
<name>A0A0J8BN76_STRVR</name>
<dbReference type="InterPro" id="IPR032808">
    <property type="entry name" value="DoxX"/>
</dbReference>
<gene>
    <name evidence="6" type="ORF">ACM01_44245</name>
</gene>